<dbReference type="InterPro" id="IPR014030">
    <property type="entry name" value="Ketoacyl_synth_N"/>
</dbReference>
<dbReference type="GO" id="GO:0006633">
    <property type="term" value="P:fatty acid biosynthetic process"/>
    <property type="evidence" value="ECO:0007669"/>
    <property type="project" value="UniProtKB-UniRule"/>
</dbReference>
<reference evidence="18 19" key="2">
    <citation type="journal article" date="2010" name="Stand. Genomic Sci.">
        <title>Complete genome sequence of Syntrophothermus lipocalidus type strain (TGB-C1).</title>
        <authorList>
            <person name="Djao O.D."/>
            <person name="Zhang X."/>
            <person name="Lucas S."/>
            <person name="Lapidus A."/>
            <person name="Del Rio T.G."/>
            <person name="Nolan M."/>
            <person name="Tice H."/>
            <person name="Cheng J.F."/>
            <person name="Han C."/>
            <person name="Tapia R."/>
            <person name="Goodwin L."/>
            <person name="Pitluck S."/>
            <person name="Liolios K."/>
            <person name="Ivanova N."/>
            <person name="Mavromatis K."/>
            <person name="Mikhailova N."/>
            <person name="Ovchinnikova G."/>
            <person name="Pati A."/>
            <person name="Brambilla E."/>
            <person name="Chen A."/>
            <person name="Palaniappan K."/>
            <person name="Land M."/>
            <person name="Hauser L."/>
            <person name="Chang Y.J."/>
            <person name="Jeffries C.D."/>
            <person name="Rohde M."/>
            <person name="Sikorski J."/>
            <person name="Spring S."/>
            <person name="Goker M."/>
            <person name="Detter J.C."/>
            <person name="Woyke T."/>
            <person name="Bristow J."/>
            <person name="Eisen J.A."/>
            <person name="Markowitz V."/>
            <person name="Hugenholtz P."/>
            <person name="Kyrpides N.C."/>
            <person name="Klenk H.P."/>
        </authorList>
    </citation>
    <scope>NUCLEOTIDE SEQUENCE [LARGE SCALE GENOMIC DNA]</scope>
    <source>
        <strain evidence="19">DSM 12680 / TGB-C1</strain>
    </source>
</reference>
<gene>
    <name evidence="18" type="ordered locus">Slip_1445</name>
</gene>
<evidence type="ECO:0000256" key="12">
    <source>
        <dbReference type="ARBA" id="ARBA00047318"/>
    </source>
</evidence>
<dbReference type="CDD" id="cd00834">
    <property type="entry name" value="KAS_I_II"/>
    <property type="match status" value="1"/>
</dbReference>
<dbReference type="InterPro" id="IPR014031">
    <property type="entry name" value="Ketoacyl_synth_C"/>
</dbReference>
<evidence type="ECO:0000256" key="2">
    <source>
        <dbReference type="ARBA" id="ARBA00008467"/>
    </source>
</evidence>
<comment type="catalytic activity">
    <reaction evidence="13 14">
        <text>a fatty acyl-[ACP] + malonyl-[ACP] + H(+) = a 3-oxoacyl-[ACP] + holo-[ACP] + CO2</text>
        <dbReference type="Rhea" id="RHEA:22836"/>
        <dbReference type="Rhea" id="RHEA-COMP:9623"/>
        <dbReference type="Rhea" id="RHEA-COMP:9685"/>
        <dbReference type="Rhea" id="RHEA-COMP:9916"/>
        <dbReference type="Rhea" id="RHEA-COMP:14125"/>
        <dbReference type="ChEBI" id="CHEBI:15378"/>
        <dbReference type="ChEBI" id="CHEBI:16526"/>
        <dbReference type="ChEBI" id="CHEBI:64479"/>
        <dbReference type="ChEBI" id="CHEBI:78449"/>
        <dbReference type="ChEBI" id="CHEBI:78776"/>
        <dbReference type="ChEBI" id="CHEBI:138651"/>
    </reaction>
</comment>
<evidence type="ECO:0000256" key="3">
    <source>
        <dbReference type="ARBA" id="ARBA00012356"/>
    </source>
</evidence>
<dbReference type="GO" id="GO:0004315">
    <property type="term" value="F:3-oxoacyl-[acyl-carrier-protein] synthase activity"/>
    <property type="evidence" value="ECO:0007669"/>
    <property type="project" value="UniProtKB-UniRule"/>
</dbReference>
<dbReference type="InterPro" id="IPR020841">
    <property type="entry name" value="PKS_Beta-ketoAc_synthase_dom"/>
</dbReference>
<dbReference type="Pfam" id="PF00109">
    <property type="entry name" value="ketoacyl-synt"/>
    <property type="match status" value="1"/>
</dbReference>
<dbReference type="InterPro" id="IPR017568">
    <property type="entry name" value="3-oxoacyl-ACP_synth-2"/>
</dbReference>
<keyword evidence="7" id="KW-0276">Fatty acid metabolism</keyword>
<dbReference type="FunFam" id="3.40.47.10:FF:000009">
    <property type="entry name" value="3-oxoacyl-[acyl-carrier-protein] synthase 2"/>
    <property type="match status" value="1"/>
</dbReference>
<dbReference type="NCBIfam" id="NF004970">
    <property type="entry name" value="PRK06333.1"/>
    <property type="match status" value="1"/>
</dbReference>
<dbReference type="InterPro" id="IPR016039">
    <property type="entry name" value="Thiolase-like"/>
</dbReference>
<evidence type="ECO:0000313" key="19">
    <source>
        <dbReference type="Proteomes" id="UP000000378"/>
    </source>
</evidence>
<dbReference type="InterPro" id="IPR000794">
    <property type="entry name" value="Beta-ketoacyl_synthase"/>
</dbReference>
<evidence type="ECO:0000256" key="15">
    <source>
        <dbReference type="PIRSR" id="PIRSR000447-1"/>
    </source>
</evidence>
<dbReference type="PIRSF" id="PIRSF000447">
    <property type="entry name" value="KAS_II"/>
    <property type="match status" value="1"/>
</dbReference>
<dbReference type="Gene3D" id="3.40.47.10">
    <property type="match status" value="1"/>
</dbReference>
<evidence type="ECO:0000256" key="8">
    <source>
        <dbReference type="ARBA" id="ARBA00023098"/>
    </source>
</evidence>
<dbReference type="AlphaFoldDB" id="D7CNC3"/>
<comment type="similarity">
    <text evidence="2 14 16">Belongs to the thiolase-like superfamily. Beta-ketoacyl-ACP synthases family.</text>
</comment>
<comment type="catalytic activity">
    <reaction evidence="12 14">
        <text>(9Z)-hexadecenoyl-[ACP] + malonyl-[ACP] + H(+) = 3-oxo-(11Z)-octadecenoyl-[ACP] + holo-[ACP] + CO2</text>
        <dbReference type="Rhea" id="RHEA:55040"/>
        <dbReference type="Rhea" id="RHEA-COMP:9623"/>
        <dbReference type="Rhea" id="RHEA-COMP:9685"/>
        <dbReference type="Rhea" id="RHEA-COMP:10800"/>
        <dbReference type="Rhea" id="RHEA-COMP:14074"/>
        <dbReference type="ChEBI" id="CHEBI:15378"/>
        <dbReference type="ChEBI" id="CHEBI:16526"/>
        <dbReference type="ChEBI" id="CHEBI:64479"/>
        <dbReference type="ChEBI" id="CHEBI:78449"/>
        <dbReference type="ChEBI" id="CHEBI:83989"/>
        <dbReference type="ChEBI" id="CHEBI:138538"/>
        <dbReference type="EC" id="2.3.1.179"/>
    </reaction>
</comment>
<dbReference type="PROSITE" id="PS52004">
    <property type="entry name" value="KS3_2"/>
    <property type="match status" value="1"/>
</dbReference>
<dbReference type="PANTHER" id="PTHR11712">
    <property type="entry name" value="POLYKETIDE SYNTHASE-RELATED"/>
    <property type="match status" value="1"/>
</dbReference>
<evidence type="ECO:0000256" key="6">
    <source>
        <dbReference type="ARBA" id="ARBA00022679"/>
    </source>
</evidence>
<evidence type="ECO:0000256" key="1">
    <source>
        <dbReference type="ARBA" id="ARBA00005194"/>
    </source>
</evidence>
<protein>
    <recommendedName>
        <fullName evidence="4 14">3-oxoacyl-[acyl-carrier-protein] synthase 2</fullName>
        <ecNumber evidence="3 14">2.3.1.179</ecNumber>
    </recommendedName>
</protein>
<dbReference type="NCBIfam" id="TIGR03150">
    <property type="entry name" value="fabF"/>
    <property type="match status" value="1"/>
</dbReference>
<accession>D7CNC3</accession>
<evidence type="ECO:0000256" key="7">
    <source>
        <dbReference type="ARBA" id="ARBA00022832"/>
    </source>
</evidence>
<dbReference type="NCBIfam" id="NF005589">
    <property type="entry name" value="PRK07314.1"/>
    <property type="match status" value="1"/>
</dbReference>
<dbReference type="Proteomes" id="UP000000378">
    <property type="component" value="Chromosome"/>
</dbReference>
<dbReference type="GO" id="GO:0005829">
    <property type="term" value="C:cytosol"/>
    <property type="evidence" value="ECO:0007669"/>
    <property type="project" value="TreeGrafter"/>
</dbReference>
<dbReference type="eggNOG" id="COG0304">
    <property type="taxonomic scope" value="Bacteria"/>
</dbReference>
<keyword evidence="5 14" id="KW-0444">Lipid biosynthesis</keyword>
<evidence type="ECO:0000256" key="13">
    <source>
        <dbReference type="ARBA" id="ARBA00047659"/>
    </source>
</evidence>
<evidence type="ECO:0000259" key="17">
    <source>
        <dbReference type="PROSITE" id="PS52004"/>
    </source>
</evidence>
<keyword evidence="9 14" id="KW-0275">Fatty acid biosynthesis</keyword>
<dbReference type="STRING" id="643648.Slip_1445"/>
<dbReference type="KEGG" id="slp:Slip_1445"/>
<keyword evidence="10 14" id="KW-0012">Acyltransferase</keyword>
<comment type="pathway">
    <text evidence="1 14">Lipid metabolism; fatty acid biosynthesis.</text>
</comment>
<keyword evidence="19" id="KW-1185">Reference proteome</keyword>
<dbReference type="PANTHER" id="PTHR11712:SF336">
    <property type="entry name" value="3-OXOACYL-[ACYL-CARRIER-PROTEIN] SYNTHASE, MITOCHONDRIAL"/>
    <property type="match status" value="1"/>
</dbReference>
<reference evidence="19" key="1">
    <citation type="journal article" date="2010" name="Stand. Genomic Sci.">
        <title>Complete genome sequence of Syntrophothermus lipocalidus type strain (TGB-C1T).</title>
        <authorList>
            <consortium name="US DOE Joint Genome Institute (JGI-PGF)"/>
            <person name="Djao O."/>
            <person name="Zhang X."/>
            <person name="Lucas S."/>
            <person name="Lapidus A."/>
            <person name="Glavina Del Rio T."/>
            <person name="Nolan M."/>
            <person name="Tice H."/>
            <person name="Cheng J."/>
            <person name="Han C."/>
            <person name="Tapia R."/>
            <person name="Goodwin L."/>
            <person name="Pitluck S."/>
            <person name="Liolios K."/>
            <person name="Ivanova N."/>
            <person name="Mavromatis K."/>
            <person name="Mikhailova N."/>
            <person name="Ovchinnikova G."/>
            <person name="Pati A."/>
            <person name="Brambilla E."/>
            <person name="Chen A."/>
            <person name="Palaniappan K."/>
            <person name="Land M."/>
            <person name="Hauser L."/>
            <person name="Chang Y."/>
            <person name="Jeffries C."/>
            <person name="Rohde M."/>
            <person name="Sikorski J."/>
            <person name="Spring S."/>
            <person name="Goker M."/>
            <person name="Detter J."/>
            <person name="Woyke T."/>
            <person name="Bristow J."/>
            <person name="Eisen J."/>
            <person name="Markowitz V."/>
            <person name="Hugenholtz P."/>
            <person name="Kyrpides N."/>
            <person name="Klenk H."/>
        </authorList>
    </citation>
    <scope>NUCLEOTIDE SEQUENCE [LARGE SCALE GENOMIC DNA]</scope>
    <source>
        <strain evidence="19">DSM 12680 / TGB-C1</strain>
    </source>
</reference>
<sequence>MKRKRVVVTGLGVISPVGNDIPSFWDSLLRGQSGVSVIERFDVSAYPTRIAAQVKHFNPGDFFSRKEARRMDRFVQFACAATKMALEDSGIVVDATLADRTGVWIGSGIGGLETYETQHNNLINKGAGGVSPFFIPMLIPNMASGQVSIMFGAKGPNGCTVTACATGTNCIGDAFRIIQRGDADIMIAGGAEAAITPLGIAGFCAMKALSTRNDEPEKASRPFDAERDGFVMGEGAGIVILEEMERALARGARIYAEVIGYGSTADAYHIVQPAPDGEGAARAFALALRDAGIEAKDVDYINAHGTSTDMNDPMETKAIKRTFGEHAYNVAISSTKSMTGHMLGAAGAVELMVAVLACKNDIIPPTINYTTPDPECDLDYVPNTCRSRTVRVAVSDSLGFGGHNAVLVVRKFEQ</sequence>
<evidence type="ECO:0000256" key="11">
    <source>
        <dbReference type="ARBA" id="ARBA00024006"/>
    </source>
</evidence>
<evidence type="ECO:0000256" key="4">
    <source>
        <dbReference type="ARBA" id="ARBA00014657"/>
    </source>
</evidence>
<evidence type="ECO:0000313" key="18">
    <source>
        <dbReference type="EMBL" id="ADI02208.1"/>
    </source>
</evidence>
<dbReference type="EMBL" id="CP002048">
    <property type="protein sequence ID" value="ADI02208.1"/>
    <property type="molecule type" value="Genomic_DNA"/>
</dbReference>
<feature type="active site" description="For beta-ketoacyl synthase activity" evidence="15">
    <location>
        <position position="164"/>
    </location>
</feature>
<feature type="domain" description="Ketosynthase family 3 (KS3)" evidence="17">
    <location>
        <begin position="3"/>
        <end position="411"/>
    </location>
</feature>
<dbReference type="Pfam" id="PF02801">
    <property type="entry name" value="Ketoacyl-synt_C"/>
    <property type="match status" value="1"/>
</dbReference>
<evidence type="ECO:0000256" key="16">
    <source>
        <dbReference type="RuleBase" id="RU003694"/>
    </source>
</evidence>
<evidence type="ECO:0000256" key="9">
    <source>
        <dbReference type="ARBA" id="ARBA00023160"/>
    </source>
</evidence>
<organism evidence="18 19">
    <name type="scientific">Syntrophothermus lipocalidus (strain DSM 12680 / TGB-C1)</name>
    <dbReference type="NCBI Taxonomy" id="643648"/>
    <lineage>
        <taxon>Bacteria</taxon>
        <taxon>Bacillati</taxon>
        <taxon>Bacillota</taxon>
        <taxon>Clostridia</taxon>
        <taxon>Eubacteriales</taxon>
        <taxon>Syntrophomonadaceae</taxon>
        <taxon>Syntrophothermus</taxon>
    </lineage>
</organism>
<proteinExistence type="inferred from homology"/>
<evidence type="ECO:0000256" key="10">
    <source>
        <dbReference type="ARBA" id="ARBA00023315"/>
    </source>
</evidence>
<dbReference type="SMART" id="SM00825">
    <property type="entry name" value="PKS_KS"/>
    <property type="match status" value="1"/>
</dbReference>
<dbReference type="EC" id="2.3.1.179" evidence="3 14"/>
<dbReference type="SUPFAM" id="SSF53901">
    <property type="entry name" value="Thiolase-like"/>
    <property type="match status" value="2"/>
</dbReference>
<dbReference type="UniPathway" id="UPA00094"/>
<evidence type="ECO:0000256" key="14">
    <source>
        <dbReference type="PIRNR" id="PIRNR000447"/>
    </source>
</evidence>
<dbReference type="PROSITE" id="PS00606">
    <property type="entry name" value="KS3_1"/>
    <property type="match status" value="1"/>
</dbReference>
<keyword evidence="8" id="KW-0443">Lipid metabolism</keyword>
<dbReference type="OrthoDB" id="9808669at2"/>
<comment type="function">
    <text evidence="11 14">Involved in the type II fatty acid elongation cycle. Catalyzes the elongation of a wide range of acyl-ACP by the addition of two carbons from malonyl-ACP to an acyl acceptor. Can efficiently catalyze the conversion of palmitoleoyl-ACP (cis-hexadec-9-enoyl-ACP) to cis-vaccenoyl-ACP (cis-octadec-11-enoyl-ACP), an essential step in the thermal regulation of fatty acid composition.</text>
</comment>
<evidence type="ECO:0000256" key="5">
    <source>
        <dbReference type="ARBA" id="ARBA00022516"/>
    </source>
</evidence>
<dbReference type="InterPro" id="IPR018201">
    <property type="entry name" value="Ketoacyl_synth_AS"/>
</dbReference>
<dbReference type="RefSeq" id="WP_013175610.1">
    <property type="nucleotide sequence ID" value="NC_014220.1"/>
</dbReference>
<keyword evidence="6 14" id="KW-0808">Transferase</keyword>
<name>D7CNC3_SYNLT</name>
<dbReference type="HOGENOM" id="CLU_000022_69_2_9"/>